<dbReference type="EMBL" id="BARS01039888">
    <property type="protein sequence ID" value="GAG24104.1"/>
    <property type="molecule type" value="Genomic_DNA"/>
</dbReference>
<accession>X0W008</accession>
<feature type="non-terminal residue" evidence="1">
    <location>
        <position position="1"/>
    </location>
</feature>
<comment type="caution">
    <text evidence="1">The sequence shown here is derived from an EMBL/GenBank/DDBJ whole genome shotgun (WGS) entry which is preliminary data.</text>
</comment>
<gene>
    <name evidence="1" type="ORF">S01H1_60879</name>
</gene>
<reference evidence="1" key="1">
    <citation type="journal article" date="2014" name="Front. Microbiol.">
        <title>High frequency of phylogenetically diverse reductive dehalogenase-homologous genes in deep subseafloor sedimentary metagenomes.</title>
        <authorList>
            <person name="Kawai M."/>
            <person name="Futagami T."/>
            <person name="Toyoda A."/>
            <person name="Takaki Y."/>
            <person name="Nishi S."/>
            <person name="Hori S."/>
            <person name="Arai W."/>
            <person name="Tsubouchi T."/>
            <person name="Morono Y."/>
            <person name="Uchiyama I."/>
            <person name="Ito T."/>
            <person name="Fujiyama A."/>
            <person name="Inagaki F."/>
            <person name="Takami H."/>
        </authorList>
    </citation>
    <scope>NUCLEOTIDE SEQUENCE</scope>
    <source>
        <strain evidence="1">Expedition CK06-06</strain>
    </source>
</reference>
<protein>
    <submittedName>
        <fullName evidence="1">Uncharacterized protein</fullName>
    </submittedName>
</protein>
<sequence>LAETYLSPFPDSPVKESLLKLNQFIVDRSS</sequence>
<organism evidence="1">
    <name type="scientific">marine sediment metagenome</name>
    <dbReference type="NCBI Taxonomy" id="412755"/>
    <lineage>
        <taxon>unclassified sequences</taxon>
        <taxon>metagenomes</taxon>
        <taxon>ecological metagenomes</taxon>
    </lineage>
</organism>
<name>X0W008_9ZZZZ</name>
<evidence type="ECO:0000313" key="1">
    <source>
        <dbReference type="EMBL" id="GAG24104.1"/>
    </source>
</evidence>
<dbReference type="AlphaFoldDB" id="X0W008"/>
<proteinExistence type="predicted"/>